<organism evidence="2 3">
    <name type="scientific">Streptoalloteichus tenebrarius (strain ATCC 17920 / DSM 40477 / JCM 4838 / CBS 697.72 / NBRC 16177 / NCIMB 11028 / NRRL B-12390 / A12253. 1 / ISP 5477)</name>
    <name type="common">Streptomyces tenebrarius</name>
    <dbReference type="NCBI Taxonomy" id="1933"/>
    <lineage>
        <taxon>Bacteria</taxon>
        <taxon>Bacillati</taxon>
        <taxon>Actinomycetota</taxon>
        <taxon>Actinomycetes</taxon>
        <taxon>Pseudonocardiales</taxon>
        <taxon>Pseudonocardiaceae</taxon>
        <taxon>Streptoalloteichus</taxon>
    </lineage>
</organism>
<gene>
    <name evidence="2" type="ORF">LX15_000255</name>
</gene>
<dbReference type="EMBL" id="JAMTCP010000001">
    <property type="protein sequence ID" value="MCP2256572.1"/>
    <property type="molecule type" value="Genomic_DNA"/>
</dbReference>
<dbReference type="Pfam" id="PF05729">
    <property type="entry name" value="NACHT"/>
    <property type="match status" value="1"/>
</dbReference>
<reference evidence="2 3" key="1">
    <citation type="submission" date="2022-06" db="EMBL/GenBank/DDBJ databases">
        <title>Genomic Encyclopedia of Archaeal and Bacterial Type Strains, Phase II (KMG-II): from individual species to whole genera.</title>
        <authorList>
            <person name="Goeker M."/>
        </authorList>
    </citation>
    <scope>NUCLEOTIDE SEQUENCE [LARGE SCALE GENOMIC DNA]</scope>
    <source>
        <strain evidence="2 3">DSM 40477</strain>
    </source>
</reference>
<dbReference type="InterPro" id="IPR027417">
    <property type="entry name" value="P-loop_NTPase"/>
</dbReference>
<dbReference type="InterPro" id="IPR007111">
    <property type="entry name" value="NACHT_NTPase"/>
</dbReference>
<dbReference type="PANTHER" id="PTHR46844">
    <property type="entry name" value="SLR5058 PROTEIN"/>
    <property type="match status" value="1"/>
</dbReference>
<dbReference type="PANTHER" id="PTHR46844:SF1">
    <property type="entry name" value="SLR5058 PROTEIN"/>
    <property type="match status" value="1"/>
</dbReference>
<dbReference type="RefSeq" id="WP_253667554.1">
    <property type="nucleotide sequence ID" value="NZ_JAMTCP010000001.1"/>
</dbReference>
<feature type="domain" description="NACHT" evidence="1">
    <location>
        <begin position="232"/>
        <end position="357"/>
    </location>
</feature>
<keyword evidence="3" id="KW-1185">Reference proteome</keyword>
<dbReference type="SUPFAM" id="SSF52540">
    <property type="entry name" value="P-loop containing nucleoside triphosphate hydrolases"/>
    <property type="match status" value="1"/>
</dbReference>
<evidence type="ECO:0000259" key="1">
    <source>
        <dbReference type="PROSITE" id="PS50837"/>
    </source>
</evidence>
<dbReference type="InterPro" id="IPR003593">
    <property type="entry name" value="AAA+_ATPase"/>
</dbReference>
<dbReference type="Proteomes" id="UP001205311">
    <property type="component" value="Unassembled WGS sequence"/>
</dbReference>
<dbReference type="SMART" id="SM00382">
    <property type="entry name" value="AAA"/>
    <property type="match status" value="1"/>
</dbReference>
<dbReference type="PROSITE" id="PS50837">
    <property type="entry name" value="NACHT"/>
    <property type="match status" value="1"/>
</dbReference>
<name>A0ABT1HM18_STRSD</name>
<comment type="caution">
    <text evidence="2">The sequence shown here is derived from an EMBL/GenBank/DDBJ whole genome shotgun (WGS) entry which is preliminary data.</text>
</comment>
<dbReference type="Gene3D" id="3.40.50.300">
    <property type="entry name" value="P-loop containing nucleotide triphosphate hydrolases"/>
    <property type="match status" value="1"/>
</dbReference>
<evidence type="ECO:0000313" key="2">
    <source>
        <dbReference type="EMBL" id="MCP2256572.1"/>
    </source>
</evidence>
<proteinExistence type="predicted"/>
<accession>A0ABT1HM18</accession>
<protein>
    <submittedName>
        <fullName evidence="2">NACHT domain-containing protein</fullName>
    </submittedName>
</protein>
<sequence length="958" mass="106663">MASGLEAPVARVLVQVGQKLLGTVRGRRARSRLREDTRALVSTRVAEGFLAELDPEEIHRLGEYLLSPDFEEIALQFTLGRLLNDVPWEGLKVNIRYELRQGLHNVVKLRPELLVTAADVLFDSLTTAANETVDQTVRHHLDPTTAAAAGHLVAAAAANSRLLREIGDLSEIHTFAAQLRDLVAAVHGHMRLPHLGVSRSVPYEQLYVEPTLCPEQEHQDVPDLMALALPGRRSVILGDPGAGKSTLASKLAHDVACDRVAGAEGRVPFLLVLRNFTSSFREGGKGLAHYLERICGDPYNLEPPSHAVDYLLRNGRAVVVLDGLDELVEPELRRKVVQLVEGFVSRYPLVPVLVTARRIGYSDAPLDPRLFRVGVVSKMGDDQVRQYVERWFALDESTAESDRARMADSFLKESKGIADLRSNPLLLALLCAMYSSEYYIPHNLAQIYERCAIMLFDRWDSMRGISPPMQFHGRLRAAVQYLAWELFRAEESGKALPRHAIVRILARHLMAKKFDEDDALAAAEQFVEFCTGRAWILTDVGATDVEPCYGFTHRTFMEYFAAEHLVRTHPTPERLWEALRPRILAGEWDVVAQIALQLLDRNIDGGVDDLLRLALAEAGGDSEQPGRLLGFAARALGYVHPGHDVIHDVVEAALEAALEGDVSDRFHYWVGSSTFMRMEALNGALYSVMYRCSPGNLPVLKRLVTAILAGHVESGSGLALHFIVHMSTRYPDVDDRICRAWREVHGELTRRYVEEVEQWAERGPWKSIHAGSGLVRLVAEFGPGPLYLCDTFLVFSYSSQAERLLRTGFAAGRHAPEPAPFCDALIEAGRPWISDERWWTDFTADSLRGRSGIAYTIEEAPWSQAPLAPMMLLLLPYLESIAHGYFPLVLPDSVPLVHQLTAARAVGAVHSDLTRALENADMPEKVKDFLLSWVRGEFDVLGPPPPGWDRSKIYGDDL</sequence>
<evidence type="ECO:0000313" key="3">
    <source>
        <dbReference type="Proteomes" id="UP001205311"/>
    </source>
</evidence>